<sequence length="244" mass="25023">MLKKSLSTLLSVPFIVAGGLLGSVSASATPTIVLNFEGAGDQAQLLGFYNSGTDSQGNSGVDYDIQFSSNALSIIDGDAGGSGNFANAPSPNTIMFFLSGSAILNYTPGFTTGFSFYYSSATAATVNVYNELGATGNLLASLDLTAQYNQNCPSGSKGAFCNWTSVGATFSGVAKSIDFGGTVDKTGYDDITFSSAIPAFRSAIPASNVTISPDEEPTRIGEPASTALFGVGLAGLGFIRRRRA</sequence>
<evidence type="ECO:0000313" key="2">
    <source>
        <dbReference type="EMBL" id="CDH46178.1"/>
    </source>
</evidence>
<evidence type="ECO:0000256" key="1">
    <source>
        <dbReference type="SAM" id="SignalP"/>
    </source>
</evidence>
<dbReference type="RefSeq" id="WP_034434711.1">
    <property type="nucleotide sequence ID" value="NZ_CBTK010000253.1"/>
</dbReference>
<accession>A0A7U7GD27</accession>
<feature type="chain" id="PRO_5031432205" evidence="1">
    <location>
        <begin position="29"/>
        <end position="244"/>
    </location>
</feature>
<dbReference type="InterPro" id="IPR013424">
    <property type="entry name" value="Ice-binding_C"/>
</dbReference>
<evidence type="ECO:0000313" key="3">
    <source>
        <dbReference type="Proteomes" id="UP000019184"/>
    </source>
</evidence>
<proteinExistence type="predicted"/>
<feature type="signal peptide" evidence="1">
    <location>
        <begin position="1"/>
        <end position="28"/>
    </location>
</feature>
<organism evidence="2 3">
    <name type="scientific">Candidatus Contendobacter odensis Run_B_J11</name>
    <dbReference type="NCBI Taxonomy" id="1400861"/>
    <lineage>
        <taxon>Bacteria</taxon>
        <taxon>Pseudomonadati</taxon>
        <taxon>Pseudomonadota</taxon>
        <taxon>Gammaproteobacteria</taxon>
        <taxon>Candidatus Competibacteraceae</taxon>
        <taxon>Candidatus Contendibacter</taxon>
    </lineage>
</organism>
<gene>
    <name evidence="2" type="ORF">BN874_390005</name>
</gene>
<dbReference type="Proteomes" id="UP000019184">
    <property type="component" value="Unassembled WGS sequence"/>
</dbReference>
<dbReference type="EMBL" id="CBTK010000253">
    <property type="protein sequence ID" value="CDH46178.1"/>
    <property type="molecule type" value="Genomic_DNA"/>
</dbReference>
<dbReference type="OrthoDB" id="6400733at2"/>
<dbReference type="AlphaFoldDB" id="A0A7U7GD27"/>
<reference evidence="2 3" key="1">
    <citation type="journal article" date="2014" name="ISME J.">
        <title>Candidatus Competibacter-lineage genomes retrieved from metagenomes reveal functional metabolic diversity.</title>
        <authorList>
            <person name="McIlroy S.J."/>
            <person name="Albertsen M."/>
            <person name="Andresen E.K."/>
            <person name="Saunders A.M."/>
            <person name="Kristiansen R."/>
            <person name="Stokholm-Bjerregaard M."/>
            <person name="Nielsen K.L."/>
            <person name="Nielsen P.H."/>
        </authorList>
    </citation>
    <scope>NUCLEOTIDE SEQUENCE [LARGE SCALE GENOMIC DNA]</scope>
    <source>
        <strain evidence="2 3">Run_B_J11</strain>
    </source>
</reference>
<name>A0A7U7GD27_9GAMM</name>
<protein>
    <submittedName>
        <fullName evidence="2">Genome sequencing data, contig C317</fullName>
    </submittedName>
</protein>
<comment type="caution">
    <text evidence="2">The sequence shown here is derived from an EMBL/GenBank/DDBJ whole genome shotgun (WGS) entry which is preliminary data.</text>
</comment>
<dbReference type="NCBIfam" id="TIGR02595">
    <property type="entry name" value="PEP_CTERM"/>
    <property type="match status" value="1"/>
</dbReference>
<keyword evidence="1" id="KW-0732">Signal</keyword>
<keyword evidence="3" id="KW-1185">Reference proteome</keyword>